<gene>
    <name evidence="3" type="ORF">ACFSKQ_03695</name>
</gene>
<name>A0ABW5CID5_9HYPH</name>
<dbReference type="SUPFAM" id="SSF50475">
    <property type="entry name" value="FMN-binding split barrel"/>
    <property type="match status" value="1"/>
</dbReference>
<evidence type="ECO:0000259" key="2">
    <source>
        <dbReference type="SMART" id="SM00903"/>
    </source>
</evidence>
<dbReference type="PANTHER" id="PTHR30466:SF1">
    <property type="entry name" value="FMN REDUCTASE (NADH) RUTF"/>
    <property type="match status" value="1"/>
</dbReference>
<keyword evidence="4" id="KW-1185">Reference proteome</keyword>
<dbReference type="Gene3D" id="2.30.110.10">
    <property type="entry name" value="Electron Transport, Fmn-binding Protein, Chain A"/>
    <property type="match status" value="1"/>
</dbReference>
<evidence type="ECO:0000313" key="3">
    <source>
        <dbReference type="EMBL" id="MFD2236568.1"/>
    </source>
</evidence>
<evidence type="ECO:0000313" key="4">
    <source>
        <dbReference type="Proteomes" id="UP001597371"/>
    </source>
</evidence>
<dbReference type="EMBL" id="JBHUIJ010000004">
    <property type="protein sequence ID" value="MFD2236568.1"/>
    <property type="molecule type" value="Genomic_DNA"/>
</dbReference>
<comment type="caution">
    <text evidence="3">The sequence shown here is derived from an EMBL/GenBank/DDBJ whole genome shotgun (WGS) entry which is preliminary data.</text>
</comment>
<reference evidence="4" key="1">
    <citation type="journal article" date="2019" name="Int. J. Syst. Evol. Microbiol.">
        <title>The Global Catalogue of Microorganisms (GCM) 10K type strain sequencing project: providing services to taxonomists for standard genome sequencing and annotation.</title>
        <authorList>
            <consortium name="The Broad Institute Genomics Platform"/>
            <consortium name="The Broad Institute Genome Sequencing Center for Infectious Disease"/>
            <person name="Wu L."/>
            <person name="Ma J."/>
        </authorList>
    </citation>
    <scope>NUCLEOTIDE SEQUENCE [LARGE SCALE GENOMIC DNA]</scope>
    <source>
        <strain evidence="4">ZS-35-S2</strain>
    </source>
</reference>
<dbReference type="Pfam" id="PF01613">
    <property type="entry name" value="Flavin_Reduct"/>
    <property type="match status" value="1"/>
</dbReference>
<keyword evidence="1" id="KW-0560">Oxidoreductase</keyword>
<dbReference type="SMART" id="SM00903">
    <property type="entry name" value="Flavin_Reduct"/>
    <property type="match status" value="1"/>
</dbReference>
<dbReference type="InterPro" id="IPR050268">
    <property type="entry name" value="NADH-dep_flavin_reductase"/>
</dbReference>
<accession>A0ABW5CID5</accession>
<dbReference type="InterPro" id="IPR002563">
    <property type="entry name" value="Flavin_Rdtase-like_dom"/>
</dbReference>
<evidence type="ECO:0000256" key="1">
    <source>
        <dbReference type="ARBA" id="ARBA00023002"/>
    </source>
</evidence>
<dbReference type="PANTHER" id="PTHR30466">
    <property type="entry name" value="FLAVIN REDUCTASE"/>
    <property type="match status" value="1"/>
</dbReference>
<proteinExistence type="predicted"/>
<dbReference type="Proteomes" id="UP001597371">
    <property type="component" value="Unassembled WGS sequence"/>
</dbReference>
<dbReference type="InterPro" id="IPR012349">
    <property type="entry name" value="Split_barrel_FMN-bd"/>
</dbReference>
<organism evidence="3 4">
    <name type="scientific">Aureimonas populi</name>
    <dbReference type="NCBI Taxonomy" id="1701758"/>
    <lineage>
        <taxon>Bacteria</taxon>
        <taxon>Pseudomonadati</taxon>
        <taxon>Pseudomonadota</taxon>
        <taxon>Alphaproteobacteria</taxon>
        <taxon>Hyphomicrobiales</taxon>
        <taxon>Aurantimonadaceae</taxon>
        <taxon>Aureimonas</taxon>
    </lineage>
</organism>
<sequence length="169" mass="17817">MRQQALDFRQGMSRLGAAVNLITSGGPEGRHGMTASAVCSITDDPPTLLVCVNRGNRSHDIFNGNGNLCVNVLAGRHRALSDAFAGRGGAGERFEEGAWTTLATGAPVLVDAVVAFDCRIVERRAVGTHSVFYARVEAVRVGEEPAETLIWFDRAYHALAAAPAGTAAP</sequence>
<feature type="domain" description="Flavin reductase like" evidence="2">
    <location>
        <begin position="12"/>
        <end position="158"/>
    </location>
</feature>
<dbReference type="RefSeq" id="WP_209737797.1">
    <property type="nucleotide sequence ID" value="NZ_CP072611.1"/>
</dbReference>
<protein>
    <submittedName>
        <fullName evidence="3">Flavin reductase</fullName>
    </submittedName>
</protein>